<evidence type="ECO:0008006" key="3">
    <source>
        <dbReference type="Google" id="ProtNLM"/>
    </source>
</evidence>
<dbReference type="Proteomes" id="UP000196228">
    <property type="component" value="Chromosome"/>
</dbReference>
<dbReference type="InterPro" id="IPR014942">
    <property type="entry name" value="AbiEii"/>
</dbReference>
<reference evidence="1 2" key="1">
    <citation type="submission" date="2017-05" db="EMBL/GenBank/DDBJ databases">
        <authorList>
            <person name="Song R."/>
            <person name="Chenine A.L."/>
            <person name="Ruprecht R.M."/>
        </authorList>
    </citation>
    <scope>NUCLEOTIDE SEQUENCE [LARGE SCALE GENOMIC DNA]</scope>
    <source>
        <strain evidence="1 2">PSBB019</strain>
    </source>
</reference>
<dbReference type="OrthoDB" id="9808443at2"/>
<dbReference type="KEGG" id="cceu:CBR64_13065"/>
<dbReference type="Pfam" id="PF08843">
    <property type="entry name" value="AbiEii"/>
    <property type="match status" value="1"/>
</dbReference>
<protein>
    <recommendedName>
        <fullName evidence="3">Nucleotidyl transferase AbiEii/AbiGii toxin family protein</fullName>
    </recommendedName>
</protein>
<dbReference type="EMBL" id="CP021383">
    <property type="protein sequence ID" value="ARU52251.1"/>
    <property type="molecule type" value="Genomic_DNA"/>
</dbReference>
<gene>
    <name evidence="1" type="ORF">CBR64_13065</name>
</gene>
<proteinExistence type="predicted"/>
<accession>A0A1Y0HVT2</accession>
<dbReference type="AlphaFoldDB" id="A0A1Y0HVT2"/>
<organism evidence="1 2">
    <name type="scientific">Cellulosimicrobium cellulans</name>
    <name type="common">Arthrobacter luteus</name>
    <dbReference type="NCBI Taxonomy" id="1710"/>
    <lineage>
        <taxon>Bacteria</taxon>
        <taxon>Bacillati</taxon>
        <taxon>Actinomycetota</taxon>
        <taxon>Actinomycetes</taxon>
        <taxon>Micrococcales</taxon>
        <taxon>Promicromonosporaceae</taxon>
        <taxon>Cellulosimicrobium</taxon>
    </lineage>
</organism>
<evidence type="ECO:0000313" key="2">
    <source>
        <dbReference type="Proteomes" id="UP000196228"/>
    </source>
</evidence>
<dbReference type="RefSeq" id="WP_087471254.1">
    <property type="nucleotide sequence ID" value="NZ_CP021383.1"/>
</dbReference>
<name>A0A1Y0HVT2_CELCE</name>
<sequence length="302" mass="33274">MTTDQDVLQALRTEARRRGRNLGELLVLYGLERTLDRLTRTEYADAFVLKGGVLLAAFDQRRVTRDIDLQATAIELSPARLVAVVRSIAAVDAADGLVFDDVDPRVDVIREDDEYEGLRALCTARLGRSPLRVQLDVSTGDPVWPAPQRVVVPGLLGDDVTILGHPMPTVIAEKTVTILQRGTTSTRWRDYVDVVNLARAHTFSAGELRHAARAVAAHRGDELRPIAPSVAGYGDVAQGTWAAWKAKNDLVTRSEETLDDQVSMIVRFLDPLYAGEIPDSHTWNPDFQTWERSAPGTSTTGR</sequence>
<evidence type="ECO:0000313" key="1">
    <source>
        <dbReference type="EMBL" id="ARU52251.1"/>
    </source>
</evidence>